<gene>
    <name evidence="2" type="ORF">TNIN_116361</name>
</gene>
<dbReference type="OrthoDB" id="10297465at2759"/>
<evidence type="ECO:0000313" key="2">
    <source>
        <dbReference type="EMBL" id="GFY69550.1"/>
    </source>
</evidence>
<protein>
    <submittedName>
        <fullName evidence="2">Uncharacterized protein</fullName>
    </submittedName>
</protein>
<dbReference type="AlphaFoldDB" id="A0A8X6YB44"/>
<feature type="region of interest" description="Disordered" evidence="1">
    <location>
        <begin position="22"/>
        <end position="46"/>
    </location>
</feature>
<name>A0A8X6YB44_9ARAC</name>
<evidence type="ECO:0000256" key="1">
    <source>
        <dbReference type="SAM" id="MobiDB-lite"/>
    </source>
</evidence>
<evidence type="ECO:0000313" key="3">
    <source>
        <dbReference type="Proteomes" id="UP000886998"/>
    </source>
</evidence>
<accession>A0A8X6YB44</accession>
<reference evidence="2" key="1">
    <citation type="submission" date="2020-08" db="EMBL/GenBank/DDBJ databases">
        <title>Multicomponent nature underlies the extraordinary mechanical properties of spider dragline silk.</title>
        <authorList>
            <person name="Kono N."/>
            <person name="Nakamura H."/>
            <person name="Mori M."/>
            <person name="Yoshida Y."/>
            <person name="Ohtoshi R."/>
            <person name="Malay A.D."/>
            <person name="Moran D.A.P."/>
            <person name="Tomita M."/>
            <person name="Numata K."/>
            <person name="Arakawa K."/>
        </authorList>
    </citation>
    <scope>NUCLEOTIDE SEQUENCE</scope>
</reference>
<keyword evidence="3" id="KW-1185">Reference proteome</keyword>
<feature type="non-terminal residue" evidence="2">
    <location>
        <position position="1"/>
    </location>
</feature>
<proteinExistence type="predicted"/>
<dbReference type="EMBL" id="BMAV01017705">
    <property type="protein sequence ID" value="GFY69550.1"/>
    <property type="molecule type" value="Genomic_DNA"/>
</dbReference>
<organism evidence="2 3">
    <name type="scientific">Trichonephila inaurata madagascariensis</name>
    <dbReference type="NCBI Taxonomy" id="2747483"/>
    <lineage>
        <taxon>Eukaryota</taxon>
        <taxon>Metazoa</taxon>
        <taxon>Ecdysozoa</taxon>
        <taxon>Arthropoda</taxon>
        <taxon>Chelicerata</taxon>
        <taxon>Arachnida</taxon>
        <taxon>Araneae</taxon>
        <taxon>Araneomorphae</taxon>
        <taxon>Entelegynae</taxon>
        <taxon>Araneoidea</taxon>
        <taxon>Nephilidae</taxon>
        <taxon>Trichonephila</taxon>
        <taxon>Trichonephila inaurata</taxon>
    </lineage>
</organism>
<dbReference type="Proteomes" id="UP000886998">
    <property type="component" value="Unassembled WGS sequence"/>
</dbReference>
<sequence>VFCARSSFTLYSYHSTHYQSPHLRTDLRKERKRPMQKKEPSELVSKCQVGENGARRAVSTGIPVSQPLRLSLKWEEEEMIVGFSTCRK</sequence>
<comment type="caution">
    <text evidence="2">The sequence shown here is derived from an EMBL/GenBank/DDBJ whole genome shotgun (WGS) entry which is preliminary data.</text>
</comment>